<dbReference type="PROSITE" id="PS50969">
    <property type="entry name" value="FCP1"/>
    <property type="match status" value="1"/>
</dbReference>
<organism evidence="3 8">
    <name type="scientific">Cafeteria roenbergensis</name>
    <name type="common">Marine flagellate</name>
    <dbReference type="NCBI Taxonomy" id="33653"/>
    <lineage>
        <taxon>Eukaryota</taxon>
        <taxon>Sar</taxon>
        <taxon>Stramenopiles</taxon>
        <taxon>Bigyra</taxon>
        <taxon>Opalozoa</taxon>
        <taxon>Bicosoecida</taxon>
        <taxon>Cafeteriaceae</taxon>
        <taxon>Cafeteria</taxon>
    </lineage>
</organism>
<accession>A0A5A8CL55</accession>
<evidence type="ECO:0000313" key="9">
    <source>
        <dbReference type="Proteomes" id="UP000324907"/>
    </source>
</evidence>
<dbReference type="GO" id="GO:0016791">
    <property type="term" value="F:phosphatase activity"/>
    <property type="evidence" value="ECO:0007669"/>
    <property type="project" value="InterPro"/>
</dbReference>
<dbReference type="InterPro" id="IPR011948">
    <property type="entry name" value="Dullard_phosphatase"/>
</dbReference>
<evidence type="ECO:0000313" key="4">
    <source>
        <dbReference type="EMBL" id="KAA0165718.1"/>
    </source>
</evidence>
<dbReference type="Gene3D" id="3.40.50.1000">
    <property type="entry name" value="HAD superfamily/HAD-like"/>
    <property type="match status" value="1"/>
</dbReference>
<dbReference type="SMART" id="SM00577">
    <property type="entry name" value="CPDc"/>
    <property type="match status" value="1"/>
</dbReference>
<proteinExistence type="predicted"/>
<evidence type="ECO:0000313" key="10">
    <source>
        <dbReference type="Proteomes" id="UP000325113"/>
    </source>
</evidence>
<dbReference type="Proteomes" id="UP000322899">
    <property type="component" value="Unassembled WGS sequence"/>
</dbReference>
<dbReference type="InterPro" id="IPR050365">
    <property type="entry name" value="TIM50"/>
</dbReference>
<protein>
    <recommendedName>
        <fullName evidence="2">FCP1 homology domain-containing protein</fullName>
    </recommendedName>
</protein>
<feature type="domain" description="FCP1 homology" evidence="2">
    <location>
        <begin position="174"/>
        <end position="333"/>
    </location>
</feature>
<feature type="region of interest" description="Disordered" evidence="1">
    <location>
        <begin position="18"/>
        <end position="61"/>
    </location>
</feature>
<evidence type="ECO:0000313" key="5">
    <source>
        <dbReference type="EMBL" id="KAA0170381.1"/>
    </source>
</evidence>
<dbReference type="PANTHER" id="PTHR12210">
    <property type="entry name" value="DULLARD PROTEIN PHOSPHATASE"/>
    <property type="match status" value="1"/>
</dbReference>
<dbReference type="EMBL" id="VLTM01000011">
    <property type="protein sequence ID" value="KAA0165718.1"/>
    <property type="molecule type" value="Genomic_DNA"/>
</dbReference>
<feature type="region of interest" description="Disordered" evidence="1">
    <location>
        <begin position="86"/>
        <end position="155"/>
    </location>
</feature>
<dbReference type="Proteomes" id="UP000324907">
    <property type="component" value="Unassembled WGS sequence"/>
</dbReference>
<evidence type="ECO:0000259" key="2">
    <source>
        <dbReference type="PROSITE" id="PS50969"/>
    </source>
</evidence>
<dbReference type="EMBL" id="VLTO01000061">
    <property type="protein sequence ID" value="KAA0170381.1"/>
    <property type="molecule type" value="Genomic_DNA"/>
</dbReference>
<evidence type="ECO:0000313" key="8">
    <source>
        <dbReference type="Proteomes" id="UP000323011"/>
    </source>
</evidence>
<dbReference type="AlphaFoldDB" id="A0A5A8CL55"/>
<dbReference type="Pfam" id="PF03031">
    <property type="entry name" value="NIF"/>
    <property type="match status" value="1"/>
</dbReference>
<dbReference type="NCBIfam" id="TIGR02251">
    <property type="entry name" value="HIF-SF_euk"/>
    <property type="match status" value="1"/>
</dbReference>
<dbReference type="EMBL" id="VLTN01000019">
    <property type="protein sequence ID" value="KAA0152810.1"/>
    <property type="molecule type" value="Genomic_DNA"/>
</dbReference>
<dbReference type="SUPFAM" id="SSF56784">
    <property type="entry name" value="HAD-like"/>
    <property type="match status" value="1"/>
</dbReference>
<evidence type="ECO:0000313" key="3">
    <source>
        <dbReference type="EMBL" id="KAA0152810.1"/>
    </source>
</evidence>
<dbReference type="EMBL" id="VLTL01000006">
    <property type="protein sequence ID" value="KAA0171440.1"/>
    <property type="molecule type" value="Genomic_DNA"/>
</dbReference>
<dbReference type="Proteomes" id="UP000323011">
    <property type="component" value="Unassembled WGS sequence"/>
</dbReference>
<comment type="caution">
    <text evidence="3">The sequence shown here is derived from an EMBL/GenBank/DDBJ whole genome shotgun (WGS) entry which is preliminary data.</text>
</comment>
<reference evidence="7 8" key="1">
    <citation type="submission" date="2019-07" db="EMBL/GenBank/DDBJ databases">
        <title>Genomes of Cafeteria roenbergensis.</title>
        <authorList>
            <person name="Fischer M.G."/>
            <person name="Hackl T."/>
            <person name="Roman M."/>
        </authorList>
    </citation>
    <scope>NUCLEOTIDE SEQUENCE [LARGE SCALE GENOMIC DNA]</scope>
    <source>
        <strain evidence="3 8">BVI</strain>
        <strain evidence="4 10">Cflag</strain>
        <strain evidence="5 7">E4-10P</strain>
        <strain evidence="6 9">RCC970-E3</strain>
    </source>
</reference>
<evidence type="ECO:0000256" key="1">
    <source>
        <dbReference type="SAM" id="MobiDB-lite"/>
    </source>
</evidence>
<evidence type="ECO:0000313" key="6">
    <source>
        <dbReference type="EMBL" id="KAA0171440.1"/>
    </source>
</evidence>
<dbReference type="CDD" id="cd07521">
    <property type="entry name" value="HAD_FCP1-like"/>
    <property type="match status" value="1"/>
</dbReference>
<sequence>MAADGEAAALASIIHQVDRGSDAKGARPAPRMSGKSMAQRAEAAGDGGAGPHQVAVTTTSRGGPCAWVSGVFRACARVCPCACASEDPGTPQGGSAGFRSSADSGASPMGDTGGDAALAAASATKPNGAAQEGGDWSKPSRESKSTADGSAGLAMPHRRTACGRVPLLPPALPQHEGKMCLVLDLDETLVHSNFKAVAGADLVVPVRLGAAVHPVHVMARPGLVNFMEVVARHFEVVVFTASVDYYANPLLDRLDPSGTLITHRLFRESCVLWQGNYIKDMSLLGRDERRSIIVDNSPASYLLHPQNALPCTSFFDDKTDNELPRLGRFLRHLATRDVPDVRQCLIEWSVFPDHGLGEDDTDVEPMGTRAS</sequence>
<dbReference type="FunFam" id="3.40.50.1000:FF:000093">
    <property type="entry name" value="NLI interacting factor-like phosphatase family protein"/>
    <property type="match status" value="1"/>
</dbReference>
<dbReference type="InterPro" id="IPR036412">
    <property type="entry name" value="HAD-like_sf"/>
</dbReference>
<dbReference type="InterPro" id="IPR023214">
    <property type="entry name" value="HAD_sf"/>
</dbReference>
<evidence type="ECO:0000313" key="7">
    <source>
        <dbReference type="Proteomes" id="UP000322899"/>
    </source>
</evidence>
<dbReference type="Proteomes" id="UP000325113">
    <property type="component" value="Unassembled WGS sequence"/>
</dbReference>
<gene>
    <name evidence="5" type="ORF">FNF27_06638</name>
    <name evidence="6" type="ORF">FNF28_00652</name>
    <name evidence="3" type="ORF">FNF29_03697</name>
    <name evidence="4" type="ORF">FNF31_01695</name>
</gene>
<name>A0A5A8CL55_CAFRO</name>
<dbReference type="OrthoDB" id="277011at2759"/>
<dbReference type="InterPro" id="IPR004274">
    <property type="entry name" value="FCP1_dom"/>
</dbReference>
<keyword evidence="8" id="KW-1185">Reference proteome</keyword>